<evidence type="ECO:0000256" key="2">
    <source>
        <dbReference type="ARBA" id="ARBA00004496"/>
    </source>
</evidence>
<dbReference type="InterPro" id="IPR013014">
    <property type="entry name" value="PTS_EIIC_2"/>
</dbReference>
<dbReference type="FunFam" id="3.40.50.2300:FF:000014">
    <property type="entry name" value="PTS system fructose-like transporter subunit IIB"/>
    <property type="match status" value="1"/>
</dbReference>
<keyword evidence="11 12" id="KW-0472">Membrane</keyword>
<accession>A0AAE3DYI5</accession>
<keyword evidence="17" id="KW-1185">Reference proteome</keyword>
<dbReference type="GO" id="GO:0022877">
    <property type="term" value="F:protein-N(PI)-phosphohistidine-fructose phosphotransferase system transporter activity"/>
    <property type="evidence" value="ECO:0007669"/>
    <property type="project" value="InterPro"/>
</dbReference>
<keyword evidence="9 12" id="KW-0812">Transmembrane</keyword>
<evidence type="ECO:0000259" key="15">
    <source>
        <dbReference type="PROSITE" id="PS51104"/>
    </source>
</evidence>
<dbReference type="InterPro" id="IPR003353">
    <property type="entry name" value="PTS_IIB_fruc"/>
</dbReference>
<protein>
    <submittedName>
        <fullName evidence="16">Fructose-specific PTS transporter subunit EIIC</fullName>
    </submittedName>
</protein>
<feature type="domain" description="PTS EIIA type-2" evidence="13">
    <location>
        <begin position="5"/>
        <end position="149"/>
    </location>
</feature>
<evidence type="ECO:0000256" key="5">
    <source>
        <dbReference type="ARBA" id="ARBA00022553"/>
    </source>
</evidence>
<keyword evidence="6" id="KW-0762">Sugar transport</keyword>
<dbReference type="Pfam" id="PF02302">
    <property type="entry name" value="PTS_IIB"/>
    <property type="match status" value="1"/>
</dbReference>
<comment type="subcellular location">
    <subcellularLocation>
        <location evidence="1">Cell inner membrane</location>
        <topology evidence="1">Multi-pass membrane protein</topology>
    </subcellularLocation>
    <subcellularLocation>
        <location evidence="2">Cytoplasm</location>
    </subcellularLocation>
</comment>
<dbReference type="GO" id="GO:0090563">
    <property type="term" value="F:protein-phosphocysteine-sugar phosphotransferase activity"/>
    <property type="evidence" value="ECO:0007669"/>
    <property type="project" value="TreeGrafter"/>
</dbReference>
<reference evidence="16 17" key="1">
    <citation type="submission" date="2021-10" db="EMBL/GenBank/DDBJ databases">
        <title>Anaerobic single-cell dispensing facilitates the cultivation of human gut bacteria.</title>
        <authorList>
            <person name="Afrizal A."/>
        </authorList>
    </citation>
    <scope>NUCLEOTIDE SEQUENCE [LARGE SCALE GENOMIC DNA]</scope>
    <source>
        <strain evidence="16 17">CLA-AA-H232</strain>
    </source>
</reference>
<dbReference type="NCBIfam" id="TIGR01427">
    <property type="entry name" value="PTS_IIC_fructo"/>
    <property type="match status" value="1"/>
</dbReference>
<dbReference type="GO" id="GO:0005351">
    <property type="term" value="F:carbohydrate:proton symporter activity"/>
    <property type="evidence" value="ECO:0007669"/>
    <property type="project" value="InterPro"/>
</dbReference>
<feature type="transmembrane region" description="Helical" evidence="12">
    <location>
        <begin position="595"/>
        <end position="621"/>
    </location>
</feature>
<evidence type="ECO:0000256" key="6">
    <source>
        <dbReference type="ARBA" id="ARBA00022597"/>
    </source>
</evidence>
<dbReference type="Proteomes" id="UP001198242">
    <property type="component" value="Unassembled WGS sequence"/>
</dbReference>
<gene>
    <name evidence="16" type="ORF">LKE05_05420</name>
</gene>
<feature type="domain" description="PTS EIIB type-2" evidence="14">
    <location>
        <begin position="166"/>
        <end position="263"/>
    </location>
</feature>
<evidence type="ECO:0000256" key="3">
    <source>
        <dbReference type="ARBA" id="ARBA00022448"/>
    </source>
</evidence>
<keyword evidence="3" id="KW-0813">Transport</keyword>
<dbReference type="InterPro" id="IPR002178">
    <property type="entry name" value="PTS_EIIA_type-2_dom"/>
</dbReference>
<dbReference type="NCBIfam" id="TIGR00829">
    <property type="entry name" value="FRU"/>
    <property type="match status" value="1"/>
</dbReference>
<feature type="transmembrane region" description="Helical" evidence="12">
    <location>
        <begin position="339"/>
        <end position="361"/>
    </location>
</feature>
<evidence type="ECO:0000313" key="17">
    <source>
        <dbReference type="Proteomes" id="UP001198242"/>
    </source>
</evidence>
<feature type="transmembrane region" description="Helical" evidence="12">
    <location>
        <begin position="627"/>
        <end position="648"/>
    </location>
</feature>
<feature type="transmembrane region" description="Helical" evidence="12">
    <location>
        <begin position="529"/>
        <end position="551"/>
    </location>
</feature>
<feature type="domain" description="PTS EIIC type-2" evidence="15">
    <location>
        <begin position="292"/>
        <end position="656"/>
    </location>
</feature>
<evidence type="ECO:0000256" key="7">
    <source>
        <dbReference type="ARBA" id="ARBA00022679"/>
    </source>
</evidence>
<feature type="transmembrane region" description="Helical" evidence="12">
    <location>
        <begin position="450"/>
        <end position="472"/>
    </location>
</feature>
<keyword evidence="10 12" id="KW-1133">Transmembrane helix</keyword>
<dbReference type="GO" id="GO:0009401">
    <property type="term" value="P:phosphoenolpyruvate-dependent sugar phosphotransferase system"/>
    <property type="evidence" value="ECO:0007669"/>
    <property type="project" value="UniProtKB-KW"/>
</dbReference>
<dbReference type="AlphaFoldDB" id="A0AAE3DYI5"/>
<dbReference type="RefSeq" id="WP_308456183.1">
    <property type="nucleotide sequence ID" value="NZ_JAJEQM010000006.1"/>
</dbReference>
<dbReference type="PROSITE" id="PS51099">
    <property type="entry name" value="PTS_EIIB_TYPE_2"/>
    <property type="match status" value="1"/>
</dbReference>
<evidence type="ECO:0000256" key="10">
    <source>
        <dbReference type="ARBA" id="ARBA00022989"/>
    </source>
</evidence>
<evidence type="ECO:0000313" key="16">
    <source>
        <dbReference type="EMBL" id="MCC2210228.1"/>
    </source>
</evidence>
<comment type="caution">
    <text evidence="16">The sequence shown here is derived from an EMBL/GenBank/DDBJ whole genome shotgun (WGS) entry which is preliminary data.</text>
</comment>
<dbReference type="PROSITE" id="PS51094">
    <property type="entry name" value="PTS_EIIA_TYPE_2"/>
    <property type="match status" value="1"/>
</dbReference>
<dbReference type="SUPFAM" id="SSF55804">
    <property type="entry name" value="Phoshotransferase/anion transport protein"/>
    <property type="match status" value="1"/>
</dbReference>
<dbReference type="Pfam" id="PF02378">
    <property type="entry name" value="PTS_EIIC"/>
    <property type="match status" value="1"/>
</dbReference>
<dbReference type="Gene3D" id="3.40.930.10">
    <property type="entry name" value="Mannitol-specific EII, Chain A"/>
    <property type="match status" value="1"/>
</dbReference>
<dbReference type="InterPro" id="IPR016152">
    <property type="entry name" value="PTrfase/Anion_transptr"/>
</dbReference>
<dbReference type="CDD" id="cd00211">
    <property type="entry name" value="PTS_IIA_fru"/>
    <property type="match status" value="1"/>
</dbReference>
<dbReference type="PANTHER" id="PTHR30505">
    <property type="entry name" value="FRUCTOSE-LIKE PERMEASE"/>
    <property type="match status" value="1"/>
</dbReference>
<dbReference type="GO" id="GO:0005737">
    <property type="term" value="C:cytoplasm"/>
    <property type="evidence" value="ECO:0007669"/>
    <property type="project" value="UniProtKB-SubCell"/>
</dbReference>
<dbReference type="InterPro" id="IPR006327">
    <property type="entry name" value="PTS_IIC_fruc"/>
</dbReference>
<dbReference type="PROSITE" id="PS51104">
    <property type="entry name" value="PTS_EIIC_TYPE_2"/>
    <property type="match status" value="1"/>
</dbReference>
<proteinExistence type="predicted"/>
<dbReference type="InterPro" id="IPR003501">
    <property type="entry name" value="PTS_EIIB_2/3"/>
</dbReference>
<feature type="transmembrane region" description="Helical" evidence="12">
    <location>
        <begin position="563"/>
        <end position="583"/>
    </location>
</feature>
<feature type="transmembrane region" description="Helical" evidence="12">
    <location>
        <begin position="409"/>
        <end position="430"/>
    </location>
</feature>
<feature type="transmembrane region" description="Helical" evidence="12">
    <location>
        <begin position="492"/>
        <end position="517"/>
    </location>
</feature>
<dbReference type="InterPro" id="IPR036095">
    <property type="entry name" value="PTS_EIIB-like_sf"/>
</dbReference>
<keyword evidence="7" id="KW-0808">Transferase</keyword>
<dbReference type="SUPFAM" id="SSF52794">
    <property type="entry name" value="PTS system IIB component-like"/>
    <property type="match status" value="1"/>
</dbReference>
<dbReference type="InterPro" id="IPR003352">
    <property type="entry name" value="PTS_EIIC"/>
</dbReference>
<dbReference type="InterPro" id="IPR004715">
    <property type="entry name" value="PTS_IIA_fruc"/>
</dbReference>
<dbReference type="GO" id="GO:0005886">
    <property type="term" value="C:plasma membrane"/>
    <property type="evidence" value="ECO:0007669"/>
    <property type="project" value="UniProtKB-SubCell"/>
</dbReference>
<organism evidence="16 17">
    <name type="scientific">Hominilimicola fabiformis</name>
    <dbReference type="NCBI Taxonomy" id="2885356"/>
    <lineage>
        <taxon>Bacteria</taxon>
        <taxon>Bacillati</taxon>
        <taxon>Bacillota</taxon>
        <taxon>Clostridia</taxon>
        <taxon>Eubacteriales</taxon>
        <taxon>Oscillospiraceae</taxon>
        <taxon>Hominilimicola</taxon>
    </lineage>
</organism>
<dbReference type="EMBL" id="JAJEQM010000006">
    <property type="protein sequence ID" value="MCC2210228.1"/>
    <property type="molecule type" value="Genomic_DNA"/>
</dbReference>
<dbReference type="CDD" id="cd05569">
    <property type="entry name" value="PTS_IIB_fructose"/>
    <property type="match status" value="1"/>
</dbReference>
<evidence type="ECO:0000256" key="8">
    <source>
        <dbReference type="ARBA" id="ARBA00022683"/>
    </source>
</evidence>
<evidence type="ECO:0000259" key="14">
    <source>
        <dbReference type="PROSITE" id="PS51099"/>
    </source>
</evidence>
<name>A0AAE3DYI5_9FIRM</name>
<keyword evidence="4" id="KW-1003">Cell membrane</keyword>
<dbReference type="FunFam" id="3.40.930.10:FF:000009">
    <property type="entry name" value="PTS system, fructose specific IIABC component"/>
    <property type="match status" value="1"/>
</dbReference>
<evidence type="ECO:0000256" key="9">
    <source>
        <dbReference type="ARBA" id="ARBA00022692"/>
    </source>
</evidence>
<dbReference type="PANTHER" id="PTHR30505:SF28">
    <property type="entry name" value="PTS SYSTEM 2-O-ALPHA-MANNOSYL-D-GLYCERATE-SPECIFIC EIIABC COMPONENT"/>
    <property type="match status" value="1"/>
</dbReference>
<evidence type="ECO:0000259" key="13">
    <source>
        <dbReference type="PROSITE" id="PS51094"/>
    </source>
</evidence>
<evidence type="ECO:0000256" key="11">
    <source>
        <dbReference type="ARBA" id="ARBA00023136"/>
    </source>
</evidence>
<keyword evidence="8" id="KW-0598">Phosphotransferase system</keyword>
<dbReference type="NCBIfam" id="TIGR00848">
    <property type="entry name" value="fruA"/>
    <property type="match status" value="1"/>
</dbReference>
<dbReference type="InterPro" id="IPR013011">
    <property type="entry name" value="PTS_EIIB_2"/>
</dbReference>
<evidence type="ECO:0000256" key="4">
    <source>
        <dbReference type="ARBA" id="ARBA00022475"/>
    </source>
</evidence>
<dbReference type="Gene3D" id="3.40.50.2300">
    <property type="match status" value="1"/>
</dbReference>
<evidence type="ECO:0000256" key="12">
    <source>
        <dbReference type="SAM" id="Phobius"/>
    </source>
</evidence>
<sequence>MRITDLLSKESIRLDGVSSTKKETIRAMADLMEKSGKISDKNAYVEGLIKREEESTTAVGEGIAIPHYKGSAVTKPGLAAMVIKNGTDFDSIDGEPVKLIFAIAAPDTKENVHLDVLSKLSVLLMDEDFSKKLINAKSVEEFISIIDDAETAKDNAESEQVTTSDKKILAVTGCPTGIAHTYMAAEGLQKAAEKAGCAIKVETRGSGGAKNVLTESEIAEADCIIVAADTKVPMERFNGKKVIVTQVSDGISKADELIAKALGGNVPIFTSNESDEGDSAKSDNKEGIGHRIYKHLMSGVSHMLPFVIGGGILIAIAFLLDDFTIDPSNFGMNTPIAAFFKTVGGVAFGLMLPVLAGFIAYSIADRPGLAVGFVGGMLASTGNSILEFTNSYSGGINGYLANTVFNSSGTTVSGFLGALVAGFVAGYIVLLLKKIFSKLPESLEGIKPTLLYPVLGVFIMGALMLFVFNPIIGVINDALANLLNSMGSVSKVILGIVLGGMMAIDMGGPINKAAYVFGTMSIANGNYDIMAAVMVGGMVPPIGIALATTFFKNRFSKSERQSGITNYVMGLAFITEGAIPFAAADPLHVIPATAVGAAVAGALSMVFGCTLMAPHGGIFVFPVVGNWPMYLVALAAGSVITMFMLALLKKPVYKEN</sequence>
<dbReference type="Pfam" id="PF00359">
    <property type="entry name" value="PTS_EIIA_2"/>
    <property type="match status" value="1"/>
</dbReference>
<dbReference type="InterPro" id="IPR050864">
    <property type="entry name" value="Bacterial_PTS_Sugar_Transport"/>
</dbReference>
<keyword evidence="5" id="KW-0597">Phosphoprotein</keyword>
<feature type="transmembrane region" description="Helical" evidence="12">
    <location>
        <begin position="300"/>
        <end position="319"/>
    </location>
</feature>
<evidence type="ECO:0000256" key="1">
    <source>
        <dbReference type="ARBA" id="ARBA00004429"/>
    </source>
</evidence>